<dbReference type="PANTHER" id="PTHR34873">
    <property type="entry name" value="SSR1766 PROTEIN"/>
    <property type="match status" value="1"/>
</dbReference>
<dbReference type="GO" id="GO:0003729">
    <property type="term" value="F:mRNA binding"/>
    <property type="evidence" value="ECO:0007669"/>
    <property type="project" value="InterPro"/>
</dbReference>
<accession>T1BVI6</accession>
<keyword evidence="2" id="KW-0540">Nuclease</keyword>
<reference evidence="9" key="2">
    <citation type="journal article" date="2014" name="ISME J.">
        <title>Microbial stratification in low pH oxic and suboxic macroscopic growths along an acid mine drainage.</title>
        <authorList>
            <person name="Mendez-Garcia C."/>
            <person name="Mesa V."/>
            <person name="Sprenger R.R."/>
            <person name="Richter M."/>
            <person name="Diez M.S."/>
            <person name="Solano J."/>
            <person name="Bargiela R."/>
            <person name="Golyshina O.V."/>
            <person name="Manteca A."/>
            <person name="Ramos J.L."/>
            <person name="Gallego J.R."/>
            <person name="Llorente I."/>
            <person name="Martins Dos Santos V.A."/>
            <person name="Jensen O.N."/>
            <person name="Pelaez A.I."/>
            <person name="Sanchez J."/>
            <person name="Ferrer M."/>
        </authorList>
    </citation>
    <scope>NUCLEOTIDE SEQUENCE</scope>
</reference>
<evidence type="ECO:0000313" key="9">
    <source>
        <dbReference type="EMBL" id="EQD76976.1"/>
    </source>
</evidence>
<reference evidence="9" key="1">
    <citation type="submission" date="2013-08" db="EMBL/GenBank/DDBJ databases">
        <authorList>
            <person name="Mendez C."/>
            <person name="Richter M."/>
            <person name="Ferrer M."/>
            <person name="Sanchez J."/>
        </authorList>
    </citation>
    <scope>NUCLEOTIDE SEQUENCE</scope>
</reference>
<proteinExistence type="predicted"/>
<dbReference type="GO" id="GO:0004519">
    <property type="term" value="F:endonuclease activity"/>
    <property type="evidence" value="ECO:0007669"/>
    <property type="project" value="UniProtKB-KW"/>
</dbReference>
<dbReference type="EMBL" id="AUZZ01000915">
    <property type="protein sequence ID" value="EQD66264.1"/>
    <property type="molecule type" value="Genomic_DNA"/>
</dbReference>
<evidence type="ECO:0000256" key="4">
    <source>
        <dbReference type="ARBA" id="ARBA00022801"/>
    </source>
</evidence>
<evidence type="ECO:0000256" key="7">
    <source>
        <dbReference type="SAM" id="MobiDB-lite"/>
    </source>
</evidence>
<evidence type="ECO:0000256" key="6">
    <source>
        <dbReference type="ARBA" id="ARBA00023016"/>
    </source>
</evidence>
<dbReference type="InterPro" id="IPR012933">
    <property type="entry name" value="HicA_mRNA_interferase"/>
</dbReference>
<keyword evidence="3" id="KW-0255">Endonuclease</keyword>
<dbReference type="SUPFAM" id="SSF54786">
    <property type="entry name" value="YcfA/nrd intein domain"/>
    <property type="match status" value="1"/>
</dbReference>
<protein>
    <submittedName>
        <fullName evidence="9">YcfA-like protein</fullName>
    </submittedName>
</protein>
<organism evidence="9">
    <name type="scientific">mine drainage metagenome</name>
    <dbReference type="NCBI Taxonomy" id="410659"/>
    <lineage>
        <taxon>unclassified sequences</taxon>
        <taxon>metagenomes</taxon>
        <taxon>ecological metagenomes</taxon>
    </lineage>
</organism>
<evidence type="ECO:0000256" key="3">
    <source>
        <dbReference type="ARBA" id="ARBA00022759"/>
    </source>
</evidence>
<evidence type="ECO:0000256" key="1">
    <source>
        <dbReference type="ARBA" id="ARBA00022649"/>
    </source>
</evidence>
<evidence type="ECO:0000256" key="5">
    <source>
        <dbReference type="ARBA" id="ARBA00022884"/>
    </source>
</evidence>
<evidence type="ECO:0000256" key="2">
    <source>
        <dbReference type="ARBA" id="ARBA00022722"/>
    </source>
</evidence>
<dbReference type="PANTHER" id="PTHR34873:SF3">
    <property type="entry name" value="ADDICTION MODULE TOXIN, HICA FAMILY"/>
    <property type="match status" value="1"/>
</dbReference>
<dbReference type="Pfam" id="PF07927">
    <property type="entry name" value="HicA_toxin"/>
    <property type="match status" value="1"/>
</dbReference>
<keyword evidence="5" id="KW-0694">RNA-binding</keyword>
<comment type="caution">
    <text evidence="9">The sequence shown here is derived from an EMBL/GenBank/DDBJ whole genome shotgun (WGS) entry which is preliminary data.</text>
</comment>
<name>T1BVI6_9ZZZZ</name>
<dbReference type="AlphaFoldDB" id="T1BVI6"/>
<dbReference type="Gene3D" id="3.30.920.30">
    <property type="entry name" value="Hypothetical protein"/>
    <property type="match status" value="1"/>
</dbReference>
<feature type="region of interest" description="Disordered" evidence="7">
    <location>
        <begin position="21"/>
        <end position="43"/>
    </location>
</feature>
<evidence type="ECO:0000313" key="8">
    <source>
        <dbReference type="EMBL" id="EQD66264.1"/>
    </source>
</evidence>
<dbReference type="GO" id="GO:0016787">
    <property type="term" value="F:hydrolase activity"/>
    <property type="evidence" value="ECO:0007669"/>
    <property type="project" value="UniProtKB-KW"/>
</dbReference>
<keyword evidence="4" id="KW-0378">Hydrolase</keyword>
<sequence>MQSRDLVKLLQSDGWHLHRTRGSHHQFVHPTKPGTITVPHPKKDLGKGLVQAIRKQAGLK</sequence>
<keyword evidence="6" id="KW-0346">Stress response</keyword>
<keyword evidence="1" id="KW-1277">Toxin-antitoxin system</keyword>
<gene>
    <name evidence="9" type="ORF">B1B_01324</name>
    <name evidence="8" type="ORF">B2A_01227</name>
</gene>
<dbReference type="InterPro" id="IPR038570">
    <property type="entry name" value="HicA_sf"/>
</dbReference>
<dbReference type="EMBL" id="AUZY01000925">
    <property type="protein sequence ID" value="EQD76976.1"/>
    <property type="molecule type" value="Genomic_DNA"/>
</dbReference>